<dbReference type="STRING" id="36166.T1GID5"/>
<feature type="region of interest" description="Disordered" evidence="1">
    <location>
        <begin position="32"/>
        <end position="147"/>
    </location>
</feature>
<feature type="compositionally biased region" description="Low complexity" evidence="1">
    <location>
        <begin position="86"/>
        <end position="97"/>
    </location>
</feature>
<dbReference type="HOGENOM" id="CLU_1772757_0_0_1"/>
<organism evidence="2 3">
    <name type="scientific">Megaselia scalaris</name>
    <name type="common">Humpbacked fly</name>
    <name type="synonym">Phora scalaris</name>
    <dbReference type="NCBI Taxonomy" id="36166"/>
    <lineage>
        <taxon>Eukaryota</taxon>
        <taxon>Metazoa</taxon>
        <taxon>Ecdysozoa</taxon>
        <taxon>Arthropoda</taxon>
        <taxon>Hexapoda</taxon>
        <taxon>Insecta</taxon>
        <taxon>Pterygota</taxon>
        <taxon>Neoptera</taxon>
        <taxon>Endopterygota</taxon>
        <taxon>Diptera</taxon>
        <taxon>Brachycera</taxon>
        <taxon>Muscomorpha</taxon>
        <taxon>Platypezoidea</taxon>
        <taxon>Phoridae</taxon>
        <taxon>Megaseliini</taxon>
        <taxon>Megaselia</taxon>
    </lineage>
</organism>
<dbReference type="EMBL" id="CAQQ02180726">
    <property type="status" value="NOT_ANNOTATED_CDS"/>
    <property type="molecule type" value="Genomic_DNA"/>
</dbReference>
<feature type="compositionally biased region" description="Basic and acidic residues" evidence="1">
    <location>
        <begin position="54"/>
        <end position="63"/>
    </location>
</feature>
<dbReference type="Proteomes" id="UP000015102">
    <property type="component" value="Unassembled WGS sequence"/>
</dbReference>
<dbReference type="EMBL" id="CAQQ02180728">
    <property type="status" value="NOT_ANNOTATED_CDS"/>
    <property type="molecule type" value="Genomic_DNA"/>
</dbReference>
<dbReference type="EnsemblMetazoa" id="MESCA003208-RA">
    <property type="protein sequence ID" value="MESCA003208-PA"/>
    <property type="gene ID" value="MESCA003208"/>
</dbReference>
<evidence type="ECO:0000313" key="3">
    <source>
        <dbReference type="Proteomes" id="UP000015102"/>
    </source>
</evidence>
<feature type="compositionally biased region" description="Basic and acidic residues" evidence="1">
    <location>
        <begin position="133"/>
        <end position="147"/>
    </location>
</feature>
<dbReference type="AlphaFoldDB" id="T1GID5"/>
<sequence length="147" mass="16123">MSTKSITPYLFIWFLVQRLELEKNEEVVVGGSFENESDTNSTGTPKTIVPGQPLRREGSDLDKKKKPVSPAPAKQPGVTNILARTSSSSSTGSHASSQRQNSQSSLFDHFASQAKELVRETTRQSSQEGLLAHVDKADEKVLHSLEQ</sequence>
<accession>T1GID5</accession>
<name>T1GID5_MEGSC</name>
<proteinExistence type="predicted"/>
<dbReference type="EMBL" id="CAQQ02180727">
    <property type="status" value="NOT_ANNOTATED_CDS"/>
    <property type="molecule type" value="Genomic_DNA"/>
</dbReference>
<reference evidence="2" key="2">
    <citation type="submission" date="2015-06" db="UniProtKB">
        <authorList>
            <consortium name="EnsemblMetazoa"/>
        </authorList>
    </citation>
    <scope>IDENTIFICATION</scope>
</reference>
<evidence type="ECO:0000313" key="2">
    <source>
        <dbReference type="EnsemblMetazoa" id="MESCA003208-PA"/>
    </source>
</evidence>
<keyword evidence="3" id="KW-1185">Reference proteome</keyword>
<reference evidence="3" key="1">
    <citation type="submission" date="2013-02" db="EMBL/GenBank/DDBJ databases">
        <authorList>
            <person name="Hughes D."/>
        </authorList>
    </citation>
    <scope>NUCLEOTIDE SEQUENCE</scope>
    <source>
        <strain>Durham</strain>
        <strain evidence="3">NC isolate 2 -- Noor lab</strain>
    </source>
</reference>
<evidence type="ECO:0000256" key="1">
    <source>
        <dbReference type="SAM" id="MobiDB-lite"/>
    </source>
</evidence>
<protein>
    <submittedName>
        <fullName evidence="2">Uncharacterized protein</fullName>
    </submittedName>
</protein>